<keyword evidence="9" id="KW-1185">Reference proteome</keyword>
<evidence type="ECO:0000313" key="8">
    <source>
        <dbReference type="EMBL" id="KAJ5071662.1"/>
    </source>
</evidence>
<dbReference type="SUPFAM" id="SSF48371">
    <property type="entry name" value="ARM repeat"/>
    <property type="match status" value="3"/>
</dbReference>
<dbReference type="InterPro" id="IPR016024">
    <property type="entry name" value="ARM-type_fold"/>
</dbReference>
<dbReference type="AlphaFoldDB" id="A0A9Q0LF27"/>
<dbReference type="EMBL" id="JAPDFW010000086">
    <property type="protein sequence ID" value="KAJ5071662.1"/>
    <property type="molecule type" value="Genomic_DNA"/>
</dbReference>
<keyword evidence="4" id="KW-0963">Cytoplasm</keyword>
<evidence type="ECO:0000256" key="5">
    <source>
        <dbReference type="ARBA" id="ARBA00022824"/>
    </source>
</evidence>
<dbReference type="GO" id="GO:0005829">
    <property type="term" value="C:cytosol"/>
    <property type="evidence" value="ECO:0007669"/>
    <property type="project" value="UniProtKB-SubCell"/>
</dbReference>
<feature type="compositionally biased region" description="Low complexity" evidence="7">
    <location>
        <begin position="607"/>
        <end position="616"/>
    </location>
</feature>
<evidence type="ECO:0000256" key="3">
    <source>
        <dbReference type="ARBA" id="ARBA00004514"/>
    </source>
</evidence>
<comment type="subcellular location">
    <subcellularLocation>
        <location evidence="3">Cytoplasm</location>
        <location evidence="3">Cytosol</location>
    </subcellularLocation>
    <subcellularLocation>
        <location evidence="2">Endoplasmic reticulum</location>
    </subcellularLocation>
    <subcellularLocation>
        <location evidence="1">Mitochondrion</location>
    </subcellularLocation>
</comment>
<evidence type="ECO:0000313" key="9">
    <source>
        <dbReference type="Proteomes" id="UP001149090"/>
    </source>
</evidence>
<protein>
    <submittedName>
        <fullName evidence="8">Rap1 gtpase-gdp dissociation stimulator 1</fullName>
    </submittedName>
</protein>
<evidence type="ECO:0000256" key="7">
    <source>
        <dbReference type="SAM" id="MobiDB-lite"/>
    </source>
</evidence>
<proteinExistence type="predicted"/>
<dbReference type="GO" id="GO:0005739">
    <property type="term" value="C:mitochondrion"/>
    <property type="evidence" value="ECO:0007669"/>
    <property type="project" value="UniProtKB-SubCell"/>
</dbReference>
<dbReference type="Proteomes" id="UP001149090">
    <property type="component" value="Unassembled WGS sequence"/>
</dbReference>
<comment type="caution">
    <text evidence="8">The sequence shown here is derived from an EMBL/GenBank/DDBJ whole genome shotgun (WGS) entry which is preliminary data.</text>
</comment>
<name>A0A9Q0LF27_ANAIG</name>
<evidence type="ECO:0000256" key="1">
    <source>
        <dbReference type="ARBA" id="ARBA00004173"/>
    </source>
</evidence>
<sequence length="657" mass="76029">MENLLLQFNQLSTQEKPENLEEIVKQILEEARSNSDSLSFFVDNGILVGIENIIKNHSQELILMILDLLGELGKDEENRSKISASPVFDLLFSLLEKDDQEVWRLSLRVFGNLCFDHDENRKKILEKNQLEKFLDIFKKAPETNIGLLRNCVGFILNFSNENEQIQAEIGKKGGIGLITALLKLKEEKELLFFVLRTLSVLVDNEDNIPFIAEGNTATDLLNLITTKKKDIQQMALEIFTHICVNDQTRRVVVEQNLIVPLLEFSQQKLSEEIQIMAYRSLSYLSLEDKGIEIMLANSALDIVKGLIFSENETLLLYGAMWMGNLARSEETIFKLMEKDILKKLMELIKHENIRIQHLAGGVIRNLAYCEKNRISFKNYPEIFPLLANLLESERPEIQNYGVTTLNFLTTIQENCALIIQKDCIDSLMKLAKTEKVPRNYYLAARAISNLVLSTESEEILCNFIEKDISYVISLLTKSKFGEVQLDGIKIFEHLGKQKKTREFLFEKPFDTKGFITLLNYNDLEMISKLCSVMKTFLDLENAKKFLVQTIDKLRELTEKNSENVEFVGLLNELIDILKDYEQYKIVEEKKEEKDDEQENDHDIKIPNENLNENQNENENENLKEKENENLKENENENENSNQNENENSNQNENLKEN</sequence>
<dbReference type="PANTHER" id="PTHR10957">
    <property type="entry name" value="RAP1 GTPASE-GDP DISSOCIATION STIMULATOR 1"/>
    <property type="match status" value="1"/>
</dbReference>
<dbReference type="SMART" id="SM00185">
    <property type="entry name" value="ARM"/>
    <property type="match status" value="7"/>
</dbReference>
<reference evidence="8" key="1">
    <citation type="submission" date="2022-10" db="EMBL/GenBank/DDBJ databases">
        <title>Novel sulphate-reducing endosymbionts in the free-living metamonad Anaeramoeba.</title>
        <authorList>
            <person name="Jerlstrom-Hultqvist J."/>
            <person name="Cepicka I."/>
            <person name="Gallot-Lavallee L."/>
            <person name="Salas-Leiva D."/>
            <person name="Curtis B.A."/>
            <person name="Zahonova K."/>
            <person name="Pipaliya S."/>
            <person name="Dacks J."/>
            <person name="Roger A.J."/>
        </authorList>
    </citation>
    <scope>NUCLEOTIDE SEQUENCE</scope>
    <source>
        <strain evidence="8">BMAN</strain>
    </source>
</reference>
<dbReference type="GO" id="GO:0005085">
    <property type="term" value="F:guanyl-nucleotide exchange factor activity"/>
    <property type="evidence" value="ECO:0007669"/>
    <property type="project" value="InterPro"/>
</dbReference>
<evidence type="ECO:0000256" key="2">
    <source>
        <dbReference type="ARBA" id="ARBA00004240"/>
    </source>
</evidence>
<dbReference type="InterPro" id="IPR040144">
    <property type="entry name" value="RAP1GDS1"/>
</dbReference>
<accession>A0A9Q0LF27</accession>
<feature type="compositionally biased region" description="Low complexity" evidence="7">
    <location>
        <begin position="638"/>
        <end position="657"/>
    </location>
</feature>
<feature type="compositionally biased region" description="Basic and acidic residues" evidence="7">
    <location>
        <begin position="620"/>
        <end position="634"/>
    </location>
</feature>
<dbReference type="Gene3D" id="1.25.10.10">
    <property type="entry name" value="Leucine-rich Repeat Variant"/>
    <property type="match status" value="2"/>
</dbReference>
<keyword evidence="5" id="KW-0256">Endoplasmic reticulum</keyword>
<feature type="region of interest" description="Disordered" evidence="7">
    <location>
        <begin position="589"/>
        <end position="657"/>
    </location>
</feature>
<keyword evidence="6" id="KW-0496">Mitochondrion</keyword>
<dbReference type="GO" id="GO:0005783">
    <property type="term" value="C:endoplasmic reticulum"/>
    <property type="evidence" value="ECO:0007669"/>
    <property type="project" value="UniProtKB-SubCell"/>
</dbReference>
<organism evidence="8 9">
    <name type="scientific">Anaeramoeba ignava</name>
    <name type="common">Anaerobic marine amoeba</name>
    <dbReference type="NCBI Taxonomy" id="1746090"/>
    <lineage>
        <taxon>Eukaryota</taxon>
        <taxon>Metamonada</taxon>
        <taxon>Anaeramoebidae</taxon>
        <taxon>Anaeramoeba</taxon>
    </lineage>
</organism>
<dbReference type="OrthoDB" id="26149at2759"/>
<evidence type="ECO:0000256" key="4">
    <source>
        <dbReference type="ARBA" id="ARBA00022490"/>
    </source>
</evidence>
<evidence type="ECO:0000256" key="6">
    <source>
        <dbReference type="ARBA" id="ARBA00023128"/>
    </source>
</evidence>
<dbReference type="InterPro" id="IPR000225">
    <property type="entry name" value="Armadillo"/>
</dbReference>
<gene>
    <name evidence="8" type="ORF">M0811_10071</name>
</gene>
<dbReference type="InterPro" id="IPR011989">
    <property type="entry name" value="ARM-like"/>
</dbReference>